<dbReference type="Proteomes" id="UP000678374">
    <property type="component" value="Unassembled WGS sequence"/>
</dbReference>
<dbReference type="AlphaFoldDB" id="A0A941BE92"/>
<proteinExistence type="predicted"/>
<evidence type="ECO:0000313" key="2">
    <source>
        <dbReference type="EMBL" id="MBQ0957476.1"/>
    </source>
</evidence>
<dbReference type="EMBL" id="JAGQDE010000001">
    <property type="protein sequence ID" value="MBQ0957476.1"/>
    <property type="molecule type" value="Genomic_DNA"/>
</dbReference>
<comment type="caution">
    <text evidence="2">The sequence shown here is derived from an EMBL/GenBank/DDBJ whole genome shotgun (WGS) entry which is preliminary data.</text>
</comment>
<dbReference type="RefSeq" id="WP_210799774.1">
    <property type="nucleotide sequence ID" value="NZ_JAGQDE010000001.1"/>
</dbReference>
<organism evidence="2 3">
    <name type="scientific">Ideonella aquatica</name>
    <dbReference type="NCBI Taxonomy" id="2824119"/>
    <lineage>
        <taxon>Bacteria</taxon>
        <taxon>Pseudomonadati</taxon>
        <taxon>Pseudomonadota</taxon>
        <taxon>Betaproteobacteria</taxon>
        <taxon>Burkholderiales</taxon>
        <taxon>Sphaerotilaceae</taxon>
        <taxon>Ideonella</taxon>
    </lineage>
</organism>
<evidence type="ECO:0000256" key="1">
    <source>
        <dbReference type="SAM" id="MobiDB-lite"/>
    </source>
</evidence>
<protein>
    <submittedName>
        <fullName evidence="2">Uncharacterized protein</fullName>
    </submittedName>
</protein>
<accession>A0A941BE92</accession>
<name>A0A941BE92_9BURK</name>
<reference evidence="2" key="1">
    <citation type="submission" date="2021-04" db="EMBL/GenBank/DDBJ databases">
        <title>The genome sequence of Ideonella sp. 4Y11.</title>
        <authorList>
            <person name="Liu Y."/>
        </authorList>
    </citation>
    <scope>NUCLEOTIDE SEQUENCE</scope>
    <source>
        <strain evidence="2">4Y11</strain>
    </source>
</reference>
<keyword evidence="3" id="KW-1185">Reference proteome</keyword>
<evidence type="ECO:0000313" key="3">
    <source>
        <dbReference type="Proteomes" id="UP000678374"/>
    </source>
</evidence>
<gene>
    <name evidence="2" type="ORF">KAK06_00765</name>
</gene>
<dbReference type="InterPro" id="IPR036661">
    <property type="entry name" value="Luciferase-like_sf"/>
</dbReference>
<dbReference type="SUPFAM" id="SSF51679">
    <property type="entry name" value="Bacterial luciferase-like"/>
    <property type="match status" value="1"/>
</dbReference>
<sequence length="164" mass="17886">MSRSAELIYRKTAAGQAELVQRQAGLGPRERALLVMVNGQEPVQRLVDRLGESVPDTLSLLRQRGLIEPVSAERPARTPPPPPRPAEPPPVAAGLDPQRHRQAGQALVALLLPYFGPDAPRIAEKALRARSPQEFNDGVTAVAERLAIHLGRRKAAEATDPLRW</sequence>
<dbReference type="GO" id="GO:0016705">
    <property type="term" value="F:oxidoreductase activity, acting on paired donors, with incorporation or reduction of molecular oxygen"/>
    <property type="evidence" value="ECO:0007669"/>
    <property type="project" value="InterPro"/>
</dbReference>
<feature type="region of interest" description="Disordered" evidence="1">
    <location>
        <begin position="64"/>
        <end position="99"/>
    </location>
</feature>
<feature type="compositionally biased region" description="Pro residues" evidence="1">
    <location>
        <begin position="77"/>
        <end position="91"/>
    </location>
</feature>